<feature type="domain" description="BTB" evidence="1">
    <location>
        <begin position="186"/>
        <end position="250"/>
    </location>
</feature>
<dbReference type="PROSITE" id="PS50097">
    <property type="entry name" value="BTB"/>
    <property type="match status" value="1"/>
</dbReference>
<protein>
    <submittedName>
        <fullName evidence="2">Speckle-type POZ protein</fullName>
    </submittedName>
</protein>
<evidence type="ECO:0000313" key="2">
    <source>
        <dbReference type="EMBL" id="KYN31949.1"/>
    </source>
</evidence>
<evidence type="ECO:0000313" key="3">
    <source>
        <dbReference type="Proteomes" id="UP000078541"/>
    </source>
</evidence>
<organism evidence="2 3">
    <name type="scientific">Trachymyrmex septentrionalis</name>
    <dbReference type="NCBI Taxonomy" id="34720"/>
    <lineage>
        <taxon>Eukaryota</taxon>
        <taxon>Metazoa</taxon>
        <taxon>Ecdysozoa</taxon>
        <taxon>Arthropoda</taxon>
        <taxon>Hexapoda</taxon>
        <taxon>Insecta</taxon>
        <taxon>Pterygota</taxon>
        <taxon>Neoptera</taxon>
        <taxon>Endopterygota</taxon>
        <taxon>Hymenoptera</taxon>
        <taxon>Apocrita</taxon>
        <taxon>Aculeata</taxon>
        <taxon>Formicoidea</taxon>
        <taxon>Formicidae</taxon>
        <taxon>Myrmicinae</taxon>
        <taxon>Trachymyrmex</taxon>
    </lineage>
</organism>
<feature type="non-terminal residue" evidence="2">
    <location>
        <position position="1"/>
    </location>
</feature>
<dbReference type="InterPro" id="IPR000210">
    <property type="entry name" value="BTB/POZ_dom"/>
</dbReference>
<dbReference type="InterPro" id="IPR011333">
    <property type="entry name" value="SKP1/BTB/POZ_sf"/>
</dbReference>
<accession>A0A195EVN2</accession>
<dbReference type="Proteomes" id="UP000078541">
    <property type="component" value="Unassembled WGS sequence"/>
</dbReference>
<proteinExistence type="predicted"/>
<dbReference type="Pfam" id="PF00651">
    <property type="entry name" value="BTB"/>
    <property type="match status" value="1"/>
</dbReference>
<reference evidence="2 3" key="1">
    <citation type="submission" date="2016-03" db="EMBL/GenBank/DDBJ databases">
        <title>Trachymyrmex septentrionalis WGS genome.</title>
        <authorList>
            <person name="Nygaard S."/>
            <person name="Hu H."/>
            <person name="Boomsma J."/>
            <person name="Zhang G."/>
        </authorList>
    </citation>
    <scope>NUCLEOTIDE SEQUENCE [LARGE SCALE GENOMIC DNA]</scope>
    <source>
        <strain evidence="2">Tsep2-gDNA-1</strain>
        <tissue evidence="2">Whole body</tissue>
    </source>
</reference>
<dbReference type="PANTHER" id="PTHR24413">
    <property type="entry name" value="SPECKLE-TYPE POZ PROTEIN"/>
    <property type="match status" value="1"/>
</dbReference>
<dbReference type="STRING" id="34720.A0A195EVN2"/>
<dbReference type="AlphaFoldDB" id="A0A195EVN2"/>
<keyword evidence="3" id="KW-1185">Reference proteome</keyword>
<sequence length="368" mass="43019">TDKVCISETSTEYKDQLLSKHDLHHCRTKCLTRKTNFQWSIENFSNICDFMDTLTSSEIKGECYKIDMSINRENDKLYFYINSTVPNPKEQINIHRYNVYIQGSDGAIFSYADWKRFYFNANPLYEVCLQTVFLNKTTYLPNNTLSIHFTFETFEFISHISMYENILDKEEIMYNLDCNKILLSNSIVTFVVEGNRLRVNKSLACAASPVFNEMLKNCNEKGQAKDEIEISDVTFDIFEKIIFYINGSNIFELKFDANNDIISQTNILIHLLAASHTYHIYDLKVICEKRLITYVTKDNVVTYLNIAILYNAAYLKNYTIKFINLHIDDIKYNIQFLKKIETNPEILSYLSESELSVTDAFYIKYNGA</sequence>
<evidence type="ECO:0000259" key="1">
    <source>
        <dbReference type="PROSITE" id="PS50097"/>
    </source>
</evidence>
<dbReference type="Gene3D" id="3.30.710.10">
    <property type="entry name" value="Potassium Channel Kv1.1, Chain A"/>
    <property type="match status" value="1"/>
</dbReference>
<dbReference type="Gene3D" id="6.10.250.3030">
    <property type="match status" value="1"/>
</dbReference>
<gene>
    <name evidence="2" type="ORF">ALC56_13702</name>
</gene>
<dbReference type="EMBL" id="KQ981958">
    <property type="protein sequence ID" value="KYN31949.1"/>
    <property type="molecule type" value="Genomic_DNA"/>
</dbReference>
<dbReference type="SMART" id="SM00225">
    <property type="entry name" value="BTB"/>
    <property type="match status" value="1"/>
</dbReference>
<dbReference type="SUPFAM" id="SSF54695">
    <property type="entry name" value="POZ domain"/>
    <property type="match status" value="1"/>
</dbReference>
<name>A0A195EVN2_9HYME</name>